<dbReference type="AlphaFoldDB" id="T1H3U4"/>
<dbReference type="Proteomes" id="UP000015102">
    <property type="component" value="Unassembled WGS sequence"/>
</dbReference>
<reference evidence="2" key="1">
    <citation type="submission" date="2013-02" db="EMBL/GenBank/DDBJ databases">
        <authorList>
            <person name="Hughes D."/>
        </authorList>
    </citation>
    <scope>NUCLEOTIDE SEQUENCE</scope>
    <source>
        <strain>Durham</strain>
        <strain evidence="2">NC isolate 2 -- Noor lab</strain>
    </source>
</reference>
<dbReference type="HOGENOM" id="CLU_2461108_0_0_1"/>
<organism evidence="1 2">
    <name type="scientific">Megaselia scalaris</name>
    <name type="common">Humpbacked fly</name>
    <name type="synonym">Phora scalaris</name>
    <dbReference type="NCBI Taxonomy" id="36166"/>
    <lineage>
        <taxon>Eukaryota</taxon>
        <taxon>Metazoa</taxon>
        <taxon>Ecdysozoa</taxon>
        <taxon>Arthropoda</taxon>
        <taxon>Hexapoda</taxon>
        <taxon>Insecta</taxon>
        <taxon>Pterygota</taxon>
        <taxon>Neoptera</taxon>
        <taxon>Endopterygota</taxon>
        <taxon>Diptera</taxon>
        <taxon>Brachycera</taxon>
        <taxon>Muscomorpha</taxon>
        <taxon>Platypezoidea</taxon>
        <taxon>Phoridae</taxon>
        <taxon>Megaseliini</taxon>
        <taxon>Megaselia</taxon>
    </lineage>
</organism>
<evidence type="ECO:0000313" key="2">
    <source>
        <dbReference type="Proteomes" id="UP000015102"/>
    </source>
</evidence>
<keyword evidence="2" id="KW-1185">Reference proteome</keyword>
<reference evidence="1" key="2">
    <citation type="submission" date="2015-06" db="UniProtKB">
        <authorList>
            <consortium name="EnsemblMetazoa"/>
        </authorList>
    </citation>
    <scope>IDENTIFICATION</scope>
</reference>
<dbReference type="EMBL" id="CAQQ02113105">
    <property type="status" value="NOT_ANNOTATED_CDS"/>
    <property type="molecule type" value="Genomic_DNA"/>
</dbReference>
<name>T1H3U4_MEGSC</name>
<dbReference type="EnsemblMetazoa" id="MESCA010933-RA">
    <property type="protein sequence ID" value="MESCA010933-PA"/>
    <property type="gene ID" value="MESCA010933"/>
</dbReference>
<protein>
    <submittedName>
        <fullName evidence="1">Uncharacterized protein</fullName>
    </submittedName>
</protein>
<sequence length="89" mass="10266">MALNDTWSGVKAAVRERHYIQLTLEGEEFGSLISVYSNDKIRGDQLLKSYKKGENRIDSSPTLYLHDRLTIHSEQASFDFKYKTIDPVE</sequence>
<accession>T1H3U4</accession>
<evidence type="ECO:0000313" key="1">
    <source>
        <dbReference type="EnsemblMetazoa" id="MESCA010933-PA"/>
    </source>
</evidence>
<dbReference type="EMBL" id="CAQQ02113104">
    <property type="status" value="NOT_ANNOTATED_CDS"/>
    <property type="molecule type" value="Genomic_DNA"/>
</dbReference>
<proteinExistence type="predicted"/>